<keyword evidence="3" id="KW-1185">Reference proteome</keyword>
<evidence type="ECO:0000313" key="3">
    <source>
        <dbReference type="Proteomes" id="UP000316416"/>
    </source>
</evidence>
<protein>
    <submittedName>
        <fullName evidence="2">Uncharacterized protein</fullName>
    </submittedName>
</protein>
<accession>A0ABX6V4N1</accession>
<evidence type="ECO:0000313" key="2">
    <source>
        <dbReference type="EMBL" id="QPG56775.1"/>
    </source>
</evidence>
<proteinExistence type="predicted"/>
<keyword evidence="1" id="KW-1133">Transmembrane helix</keyword>
<keyword evidence="1" id="KW-0812">Transmembrane</keyword>
<dbReference type="Proteomes" id="UP000316416">
    <property type="component" value="Chromosome"/>
</dbReference>
<keyword evidence="1" id="KW-0472">Membrane</keyword>
<feature type="transmembrane region" description="Helical" evidence="1">
    <location>
        <begin position="6"/>
        <end position="25"/>
    </location>
</feature>
<feature type="transmembrane region" description="Helical" evidence="1">
    <location>
        <begin position="91"/>
        <end position="111"/>
    </location>
</feature>
<dbReference type="EMBL" id="CP045503">
    <property type="protein sequence ID" value="QPG56775.1"/>
    <property type="molecule type" value="Genomic_DNA"/>
</dbReference>
<reference evidence="2" key="1">
    <citation type="submission" date="2021-07" db="EMBL/GenBank/DDBJ databases">
        <title>Shewanella sp. YLB-07 whole genome sequence.</title>
        <authorList>
            <person name="Yu L."/>
        </authorList>
    </citation>
    <scope>NUCLEOTIDE SEQUENCE</scope>
    <source>
        <strain evidence="2">YLB-08</strain>
    </source>
</reference>
<sequence length="127" mass="14881">MDEIINIWINAIPAVLMGLFLTWALKVGKTKLKQFFRKVKLSELKKIRAKRFNYSAVTYEIVKTHCLMVLFIGLFIFYLNSLNSFVESGRHWVLGGLLISPLYIVQMYYLWQRDFTKSLIKSVAKLV</sequence>
<gene>
    <name evidence="2" type="ORF">FM038_004545</name>
</gene>
<name>A0ABX6V4N1_9GAMM</name>
<dbReference type="RefSeq" id="WP_142872151.1">
    <property type="nucleotide sequence ID" value="NZ_CP045503.2"/>
</dbReference>
<organism evidence="2 3">
    <name type="scientific">Shewanella eurypsychrophilus</name>
    <dbReference type="NCBI Taxonomy" id="2593656"/>
    <lineage>
        <taxon>Bacteria</taxon>
        <taxon>Pseudomonadati</taxon>
        <taxon>Pseudomonadota</taxon>
        <taxon>Gammaproteobacteria</taxon>
        <taxon>Alteromonadales</taxon>
        <taxon>Shewanellaceae</taxon>
        <taxon>Shewanella</taxon>
    </lineage>
</organism>
<evidence type="ECO:0000256" key="1">
    <source>
        <dbReference type="SAM" id="Phobius"/>
    </source>
</evidence>
<feature type="transmembrane region" description="Helical" evidence="1">
    <location>
        <begin position="56"/>
        <end position="79"/>
    </location>
</feature>